<accession>A0A8S5M6C5</accession>
<sequence>MIKAEELAKKMRKQRCHHCKDGRSFDGQFIFCGNKGLFSLHFCPGCGAPLTENGEEILVGRLNEVLKDG</sequence>
<reference evidence="1" key="1">
    <citation type="journal article" date="2021" name="Proc. Natl. Acad. Sci. U.S.A.">
        <title>A Catalog of Tens of Thousands of Viruses from Human Metagenomes Reveals Hidden Associations with Chronic Diseases.</title>
        <authorList>
            <person name="Tisza M.J."/>
            <person name="Buck C.B."/>
        </authorList>
    </citation>
    <scope>NUCLEOTIDE SEQUENCE</scope>
    <source>
        <strain evidence="1">Ct73V17</strain>
    </source>
</reference>
<protein>
    <submittedName>
        <fullName evidence="1">PROTEIN/RNA Complex, archaeal, ribosomal, 50S, protein.0A</fullName>
    </submittedName>
</protein>
<proteinExistence type="predicted"/>
<organism evidence="1">
    <name type="scientific">Siphoviridae sp. ct73V17</name>
    <dbReference type="NCBI Taxonomy" id="2826302"/>
    <lineage>
        <taxon>Viruses</taxon>
        <taxon>Duplodnaviria</taxon>
        <taxon>Heunggongvirae</taxon>
        <taxon>Uroviricota</taxon>
        <taxon>Caudoviricetes</taxon>
    </lineage>
</organism>
<name>A0A8S5M6C5_9CAUD</name>
<evidence type="ECO:0000313" key="1">
    <source>
        <dbReference type="EMBL" id="DAD77861.1"/>
    </source>
</evidence>
<dbReference type="EMBL" id="BK014835">
    <property type="protein sequence ID" value="DAD77861.1"/>
    <property type="molecule type" value="Genomic_DNA"/>
</dbReference>